<keyword evidence="2" id="KW-0472">Membrane</keyword>
<name>A0ABQ9ZSR4_9CRUS</name>
<keyword evidence="2" id="KW-1133">Transmembrane helix</keyword>
<keyword evidence="4" id="KW-1185">Reference proteome</keyword>
<dbReference type="Proteomes" id="UP001234178">
    <property type="component" value="Unassembled WGS sequence"/>
</dbReference>
<proteinExistence type="predicted"/>
<evidence type="ECO:0000256" key="2">
    <source>
        <dbReference type="SAM" id="Phobius"/>
    </source>
</evidence>
<reference evidence="3 4" key="1">
    <citation type="journal article" date="2023" name="Nucleic Acids Res.">
        <title>The hologenome of Daphnia magna reveals possible DNA methylation and microbiome-mediated evolution of the host genome.</title>
        <authorList>
            <person name="Chaturvedi A."/>
            <person name="Li X."/>
            <person name="Dhandapani V."/>
            <person name="Marshall H."/>
            <person name="Kissane S."/>
            <person name="Cuenca-Cambronero M."/>
            <person name="Asole G."/>
            <person name="Calvet F."/>
            <person name="Ruiz-Romero M."/>
            <person name="Marangio P."/>
            <person name="Guigo R."/>
            <person name="Rago D."/>
            <person name="Mirbahai L."/>
            <person name="Eastwood N."/>
            <person name="Colbourne J.K."/>
            <person name="Zhou J."/>
            <person name="Mallon E."/>
            <person name="Orsini L."/>
        </authorList>
    </citation>
    <scope>NUCLEOTIDE SEQUENCE [LARGE SCALE GENOMIC DNA]</scope>
    <source>
        <strain evidence="3">LRV0_1</strain>
    </source>
</reference>
<evidence type="ECO:0000313" key="3">
    <source>
        <dbReference type="EMBL" id="KAK4015960.1"/>
    </source>
</evidence>
<feature type="region of interest" description="Disordered" evidence="1">
    <location>
        <begin position="227"/>
        <end position="250"/>
    </location>
</feature>
<feature type="compositionally biased region" description="Pro residues" evidence="1">
    <location>
        <begin position="237"/>
        <end position="250"/>
    </location>
</feature>
<dbReference type="EMBL" id="JAOYFB010000005">
    <property type="protein sequence ID" value="KAK4015960.1"/>
    <property type="molecule type" value="Genomic_DNA"/>
</dbReference>
<accession>A0ABQ9ZSR4</accession>
<gene>
    <name evidence="3" type="ORF">OUZ56_030925</name>
</gene>
<evidence type="ECO:0000313" key="4">
    <source>
        <dbReference type="Proteomes" id="UP001234178"/>
    </source>
</evidence>
<evidence type="ECO:0000256" key="1">
    <source>
        <dbReference type="SAM" id="MobiDB-lite"/>
    </source>
</evidence>
<feature type="transmembrane region" description="Helical" evidence="2">
    <location>
        <begin position="53"/>
        <end position="72"/>
    </location>
</feature>
<keyword evidence="2" id="KW-0812">Transmembrane</keyword>
<comment type="caution">
    <text evidence="3">The sequence shown here is derived from an EMBL/GenBank/DDBJ whole genome shotgun (WGS) entry which is preliminary data.</text>
</comment>
<protein>
    <submittedName>
        <fullName evidence="3">Uncharacterized protein</fullName>
    </submittedName>
</protein>
<sequence length="250" mass="28110">MCFSTVKHSADNLTTVHHRPLSHLQLLDHPGKNPEIWEIQIRHYSQTLHYHQYWFQVAQFAVIFYVGLLAAFQPRNKLAFLTGAVIVRNRESWAIFKVSPLLWLFHVRLYAVVGLLQAIDSSTASAFLRLDNLSMHCEFYLSPMESNDGILFPRIVFPDEQDLFIGSCRKSLAGPTSNDSFSYKCLAPRLATSSFPIGILSKLAFPNPLIQAPLPFYNDPWIGNATLDPPTVAPEGTPTPVPPTPSPPRQ</sequence>
<organism evidence="3 4">
    <name type="scientific">Daphnia magna</name>
    <dbReference type="NCBI Taxonomy" id="35525"/>
    <lineage>
        <taxon>Eukaryota</taxon>
        <taxon>Metazoa</taxon>
        <taxon>Ecdysozoa</taxon>
        <taxon>Arthropoda</taxon>
        <taxon>Crustacea</taxon>
        <taxon>Branchiopoda</taxon>
        <taxon>Diplostraca</taxon>
        <taxon>Cladocera</taxon>
        <taxon>Anomopoda</taxon>
        <taxon>Daphniidae</taxon>
        <taxon>Daphnia</taxon>
    </lineage>
</organism>